<evidence type="ECO:0000313" key="2">
    <source>
        <dbReference type="EMBL" id="SHF03692.1"/>
    </source>
</evidence>
<dbReference type="RefSeq" id="WP_066052073.1">
    <property type="nucleotide sequence ID" value="NZ_CP014223.1"/>
</dbReference>
<dbReference type="AlphaFoldDB" id="A0A0X8VDL1"/>
<reference evidence="3" key="2">
    <citation type="submission" date="2016-01" db="EMBL/GenBank/DDBJ databases">
        <authorList>
            <person name="Poehlein A."/>
            <person name="Schlien K."/>
            <person name="Gottschalk G."/>
            <person name="Buckel W."/>
            <person name="Daniel R."/>
        </authorList>
    </citation>
    <scope>NUCLEOTIDE SEQUENCE [LARGE SCALE GENOMIC DNA]</scope>
    <source>
        <strain evidence="3">X2</strain>
    </source>
</reference>
<dbReference type="KEGG" id="cpro:CPRO_24150"/>
<keyword evidence="3" id="KW-1185">Reference proteome</keyword>
<organism evidence="2 4">
    <name type="scientific">Anaerotignum propionicum DSM 1682</name>
    <dbReference type="NCBI Taxonomy" id="991789"/>
    <lineage>
        <taxon>Bacteria</taxon>
        <taxon>Bacillati</taxon>
        <taxon>Bacillota</taxon>
        <taxon>Clostridia</taxon>
        <taxon>Lachnospirales</taxon>
        <taxon>Anaerotignaceae</taxon>
        <taxon>Anaerotignum</taxon>
    </lineage>
</organism>
<name>A0A0X8VDL1_ANAPI</name>
<dbReference type="Proteomes" id="UP000184204">
    <property type="component" value="Unassembled WGS sequence"/>
</dbReference>
<protein>
    <recommendedName>
        <fullName evidence="5">Phage ABA sandwich domain-containing protein</fullName>
    </recommendedName>
</protein>
<dbReference type="EMBL" id="CP014223">
    <property type="protein sequence ID" value="AMJ41981.1"/>
    <property type="molecule type" value="Genomic_DNA"/>
</dbReference>
<sequence>MKNESVRMIEREVGGKTYPLAFSLQAYAECHAKFGELKHTTTAMDMDITPDAIHNIMWLFFLLNEWGVKYKRLLFGEEGNLLSREVAEASMGPYECTEMKIAVMEAIAIGLKREVEVEADTKNAETTQTN</sequence>
<gene>
    <name evidence="1" type="ORF">CPRO_24150</name>
    <name evidence="2" type="ORF">SAMN02745151_02577</name>
</gene>
<accession>A0A0X8VDL1</accession>
<reference evidence="4" key="4">
    <citation type="submission" date="2016-11" db="EMBL/GenBank/DDBJ databases">
        <authorList>
            <person name="Jaros S."/>
            <person name="Januszkiewicz K."/>
            <person name="Wedrychowicz H."/>
        </authorList>
    </citation>
    <scope>NUCLEOTIDE SEQUENCE [LARGE SCALE GENOMIC DNA]</scope>
    <source>
        <strain evidence="4">DSM 1682</strain>
    </source>
</reference>
<evidence type="ECO:0000313" key="4">
    <source>
        <dbReference type="Proteomes" id="UP000184204"/>
    </source>
</evidence>
<proteinExistence type="predicted"/>
<dbReference type="Proteomes" id="UP000068026">
    <property type="component" value="Chromosome"/>
</dbReference>
<evidence type="ECO:0008006" key="5">
    <source>
        <dbReference type="Google" id="ProtNLM"/>
    </source>
</evidence>
<reference evidence="2" key="3">
    <citation type="submission" date="2016-11" db="EMBL/GenBank/DDBJ databases">
        <authorList>
            <person name="Varghese N."/>
            <person name="Submissions S."/>
        </authorList>
    </citation>
    <scope>NUCLEOTIDE SEQUENCE</scope>
    <source>
        <strain evidence="2">DSM 1682</strain>
    </source>
</reference>
<evidence type="ECO:0000313" key="3">
    <source>
        <dbReference type="Proteomes" id="UP000068026"/>
    </source>
</evidence>
<dbReference type="EMBL" id="FQUA01000014">
    <property type="protein sequence ID" value="SHF03692.1"/>
    <property type="molecule type" value="Genomic_DNA"/>
</dbReference>
<reference evidence="1 3" key="1">
    <citation type="journal article" date="2016" name="Genome Announc.">
        <title>Complete Genome Sequence of the Amino Acid-Fermenting Clostridium propionicum X2 (DSM 1682).</title>
        <authorList>
            <person name="Poehlein A."/>
            <person name="Schlien K."/>
            <person name="Chowdhury N.P."/>
            <person name="Gottschalk G."/>
            <person name="Buckel W."/>
            <person name="Daniel R."/>
        </authorList>
    </citation>
    <scope>NUCLEOTIDE SEQUENCE [LARGE SCALE GENOMIC DNA]</scope>
    <source>
        <strain evidence="1 3">X2</strain>
    </source>
</reference>
<evidence type="ECO:0000313" key="1">
    <source>
        <dbReference type="EMBL" id="AMJ41981.1"/>
    </source>
</evidence>